<dbReference type="InterPro" id="IPR001584">
    <property type="entry name" value="Integrase_cat-core"/>
</dbReference>
<dbReference type="PROSITE" id="PS50878">
    <property type="entry name" value="RT_POL"/>
    <property type="match status" value="1"/>
</dbReference>
<keyword evidence="5" id="KW-0064">Aspartyl protease</keyword>
<evidence type="ECO:0000256" key="6">
    <source>
        <dbReference type="ARBA" id="ARBA00022759"/>
    </source>
</evidence>
<organism evidence="12 13">
    <name type="scientific">Entomortierella parvispora</name>
    <dbReference type="NCBI Taxonomy" id="205924"/>
    <lineage>
        <taxon>Eukaryota</taxon>
        <taxon>Fungi</taxon>
        <taxon>Fungi incertae sedis</taxon>
        <taxon>Mucoromycota</taxon>
        <taxon>Mortierellomycotina</taxon>
        <taxon>Mortierellomycetes</taxon>
        <taxon>Mortierellales</taxon>
        <taxon>Mortierellaceae</taxon>
        <taxon>Entomortierella</taxon>
    </lineage>
</organism>
<keyword evidence="2" id="KW-0808">Transferase</keyword>
<dbReference type="SUPFAM" id="SSF50630">
    <property type="entry name" value="Acid proteases"/>
    <property type="match status" value="1"/>
</dbReference>
<keyword evidence="4" id="KW-0540">Nuclease</keyword>
<dbReference type="Pfam" id="PF00078">
    <property type="entry name" value="RVT_1"/>
    <property type="match status" value="1"/>
</dbReference>
<protein>
    <recommendedName>
        <fullName evidence="1">RNA-directed DNA polymerase</fullName>
        <ecNumber evidence="1">2.7.7.49</ecNumber>
    </recommendedName>
</protein>
<dbReference type="PANTHER" id="PTHR37984">
    <property type="entry name" value="PROTEIN CBG26694"/>
    <property type="match status" value="1"/>
</dbReference>
<dbReference type="InterPro" id="IPR036397">
    <property type="entry name" value="RNaseH_sf"/>
</dbReference>
<gene>
    <name evidence="12" type="ORF">EMPS_04162</name>
</gene>
<dbReference type="Gene3D" id="1.10.340.70">
    <property type="match status" value="1"/>
</dbReference>
<evidence type="ECO:0000259" key="10">
    <source>
        <dbReference type="PROSITE" id="PS50878"/>
    </source>
</evidence>
<feature type="region of interest" description="Disordered" evidence="9">
    <location>
        <begin position="479"/>
        <end position="541"/>
    </location>
</feature>
<keyword evidence="13" id="KW-1185">Reference proteome</keyword>
<dbReference type="InterPro" id="IPR001969">
    <property type="entry name" value="Aspartic_peptidase_AS"/>
</dbReference>
<evidence type="ECO:0000256" key="1">
    <source>
        <dbReference type="ARBA" id="ARBA00012493"/>
    </source>
</evidence>
<keyword evidence="3" id="KW-0548">Nucleotidyltransferase</keyword>
<dbReference type="InterPro" id="IPR041373">
    <property type="entry name" value="RT_RNaseH"/>
</dbReference>
<evidence type="ECO:0000313" key="13">
    <source>
        <dbReference type="Proteomes" id="UP000827284"/>
    </source>
</evidence>
<evidence type="ECO:0000256" key="2">
    <source>
        <dbReference type="ARBA" id="ARBA00022679"/>
    </source>
</evidence>
<dbReference type="InterPro" id="IPR041588">
    <property type="entry name" value="Integrase_H2C2"/>
</dbReference>
<dbReference type="InterPro" id="IPR043502">
    <property type="entry name" value="DNA/RNA_pol_sf"/>
</dbReference>
<evidence type="ECO:0000256" key="5">
    <source>
        <dbReference type="ARBA" id="ARBA00022750"/>
    </source>
</evidence>
<dbReference type="GO" id="GO:0003676">
    <property type="term" value="F:nucleic acid binding"/>
    <property type="evidence" value="ECO:0007669"/>
    <property type="project" value="InterPro"/>
</dbReference>
<keyword evidence="8" id="KW-0695">RNA-directed DNA polymerase</keyword>
<evidence type="ECO:0000256" key="9">
    <source>
        <dbReference type="SAM" id="MobiDB-lite"/>
    </source>
</evidence>
<evidence type="ECO:0000256" key="3">
    <source>
        <dbReference type="ARBA" id="ARBA00022695"/>
    </source>
</evidence>
<dbReference type="PROSITE" id="PS50994">
    <property type="entry name" value="INTEGRASE"/>
    <property type="match status" value="1"/>
</dbReference>
<dbReference type="Proteomes" id="UP000827284">
    <property type="component" value="Unassembled WGS sequence"/>
</dbReference>
<feature type="compositionally biased region" description="Basic and acidic residues" evidence="9">
    <location>
        <begin position="520"/>
        <end position="541"/>
    </location>
</feature>
<dbReference type="Gene3D" id="3.30.70.270">
    <property type="match status" value="2"/>
</dbReference>
<dbReference type="Pfam" id="PF08284">
    <property type="entry name" value="RVP_2"/>
    <property type="match status" value="1"/>
</dbReference>
<dbReference type="PANTHER" id="PTHR37984:SF5">
    <property type="entry name" value="PROTEIN NYNRIN-LIKE"/>
    <property type="match status" value="1"/>
</dbReference>
<dbReference type="SUPFAM" id="SSF53098">
    <property type="entry name" value="Ribonuclease H-like"/>
    <property type="match status" value="1"/>
</dbReference>
<feature type="compositionally biased region" description="Polar residues" evidence="9">
    <location>
        <begin position="67"/>
        <end position="77"/>
    </location>
</feature>
<dbReference type="SUPFAM" id="SSF56672">
    <property type="entry name" value="DNA/RNA polymerases"/>
    <property type="match status" value="1"/>
</dbReference>
<dbReference type="InterPro" id="IPR012337">
    <property type="entry name" value="RNaseH-like_sf"/>
</dbReference>
<dbReference type="GO" id="GO:0003964">
    <property type="term" value="F:RNA-directed DNA polymerase activity"/>
    <property type="evidence" value="ECO:0007669"/>
    <property type="project" value="UniProtKB-KW"/>
</dbReference>
<dbReference type="EMBL" id="BQFW01000006">
    <property type="protein sequence ID" value="GJJ71805.1"/>
    <property type="molecule type" value="Genomic_DNA"/>
</dbReference>
<dbReference type="Pfam" id="PF17921">
    <property type="entry name" value="Integrase_H2C2"/>
    <property type="match status" value="1"/>
</dbReference>
<feature type="domain" description="Integrase catalytic" evidence="11">
    <location>
        <begin position="1349"/>
        <end position="1507"/>
    </location>
</feature>
<dbReference type="FunFam" id="3.30.70.270:FF:000020">
    <property type="entry name" value="Transposon Tf2-6 polyprotein-like Protein"/>
    <property type="match status" value="1"/>
</dbReference>
<keyword evidence="7" id="KW-0378">Hydrolase</keyword>
<dbReference type="Gene3D" id="2.40.70.10">
    <property type="entry name" value="Acid Proteases"/>
    <property type="match status" value="1"/>
</dbReference>
<dbReference type="Pfam" id="PF17917">
    <property type="entry name" value="RT_RNaseH"/>
    <property type="match status" value="1"/>
</dbReference>
<dbReference type="CDD" id="cd00303">
    <property type="entry name" value="retropepsin_like"/>
    <property type="match status" value="1"/>
</dbReference>
<dbReference type="OrthoDB" id="10267344at2759"/>
<dbReference type="GO" id="GO:0004190">
    <property type="term" value="F:aspartic-type endopeptidase activity"/>
    <property type="evidence" value="ECO:0007669"/>
    <property type="project" value="UniProtKB-KW"/>
</dbReference>
<dbReference type="GO" id="GO:0005634">
    <property type="term" value="C:nucleus"/>
    <property type="evidence" value="ECO:0007669"/>
    <property type="project" value="UniProtKB-ARBA"/>
</dbReference>
<dbReference type="GO" id="GO:0006508">
    <property type="term" value="P:proteolysis"/>
    <property type="evidence" value="ECO:0007669"/>
    <property type="project" value="InterPro"/>
</dbReference>
<dbReference type="InterPro" id="IPR043128">
    <property type="entry name" value="Rev_trsase/Diguanyl_cyclase"/>
</dbReference>
<dbReference type="CDD" id="cd01647">
    <property type="entry name" value="RT_LTR"/>
    <property type="match status" value="1"/>
</dbReference>
<keyword evidence="5" id="KW-0645">Protease</keyword>
<evidence type="ECO:0000313" key="12">
    <source>
        <dbReference type="EMBL" id="GJJ71805.1"/>
    </source>
</evidence>
<dbReference type="EC" id="2.7.7.49" evidence="1"/>
<dbReference type="Pfam" id="PF00665">
    <property type="entry name" value="rve"/>
    <property type="match status" value="1"/>
</dbReference>
<reference evidence="12" key="1">
    <citation type="submission" date="2021-11" db="EMBL/GenBank/DDBJ databases">
        <authorList>
            <person name="Herlambang A."/>
            <person name="Guo Y."/>
            <person name="Takashima Y."/>
            <person name="Nishizawa T."/>
        </authorList>
    </citation>
    <scope>NUCLEOTIDE SEQUENCE</scope>
    <source>
        <strain evidence="12">E1425</strain>
    </source>
</reference>
<dbReference type="CDD" id="cd09274">
    <property type="entry name" value="RNase_HI_RT_Ty3"/>
    <property type="match status" value="1"/>
</dbReference>
<reference evidence="12" key="2">
    <citation type="journal article" date="2022" name="Microbiol. Resour. Announc.">
        <title>Whole-Genome Sequence of Entomortierella parvispora E1425, a Mucoromycotan Fungus Associated with Burkholderiaceae-Related Endosymbiotic Bacteria.</title>
        <authorList>
            <person name="Herlambang A."/>
            <person name="Guo Y."/>
            <person name="Takashima Y."/>
            <person name="Narisawa K."/>
            <person name="Ohta H."/>
            <person name="Nishizawa T."/>
        </authorList>
    </citation>
    <scope>NUCLEOTIDE SEQUENCE</scope>
    <source>
        <strain evidence="12">E1425</strain>
    </source>
</reference>
<dbReference type="GO" id="GO:0004519">
    <property type="term" value="F:endonuclease activity"/>
    <property type="evidence" value="ECO:0007669"/>
    <property type="project" value="UniProtKB-KW"/>
</dbReference>
<keyword evidence="6" id="KW-0255">Endonuclease</keyword>
<feature type="compositionally biased region" description="Basic and acidic residues" evidence="9">
    <location>
        <begin position="479"/>
        <end position="507"/>
    </location>
</feature>
<feature type="domain" description="Reverse transcriptase" evidence="10">
    <location>
        <begin position="846"/>
        <end position="1028"/>
    </location>
</feature>
<sequence>MGKVNLNNNKPIRSRVAAVVIPVAQAANARATASNSGEPTNNGGDLATVATHEGSITEEMDVDEETIPSTSSGTRSGLTFEGLPPSQLPSIPRKDSPTSVVSITRALAVPIHTALPDITDAEIEADIAATYAQMEATRLTNVRLLLHISRNKRVTHAGTAPMDLTPETDKMEEEHKRNEDFLSSMEQTYNALHAARRPVPAQWAYPNQSTVDRYQEQDRSASNHAPQARSEAGFPVKPLSTWLRFGSSGSLSAYDWWAHFEREIAPYVGEQIIGSHGDKYLLYLVHNDHFHANLKEKFKAPKEVLTVDYLERTFFETCLTIEERENAVTTLTKFGRLAGEPYSHYAHRIARATKLFRVQDNNDVVLTLLRQGLASSEMDTVNTRFQSQYVLDNPQATSVPDTPIAIADFCIALGKLTGPAGARENFSAPVMPTTNSHAAKAESKQMWCDKCNKNGNHVSKDHISCDYCNKLGHKKDACRARQNDERRRNEHSERSSHNSDDRQDRSHRGSSRFGPYQADNRQRRDNRDSHNSRERNYSKDPLHILRSRKNVWQTYHDLDINFNALTLASYSSQTRDMSPVSDKEFIESVHSTDSVLAHAGRESRMSQDIPQEHMTINDEQSHMFETLIYNEMGDQNDNDKRLVVPIYFEGLQFEALIDSGATKSFIDKSLVEALKIEVSKARGNIFLGHKKMHVARTGVTEHIEVECNEHSLLASFELFDLQYPFVIGMDLFNKLGFSIGGIADGRANAQTLPTPTPDEKPSVLPLETPIEELTDKFKKLKAQFMSEIQDSIKDNAQIPLDSYCTLPEMHVFLDVPDGTTIYRRPRTFAEQQQHIFDEQVDKWLKDGVITLAPANNRHNNTLTLAAKKDLLGNKTKWRVCLDPRPLNKLLKDDNHPVPLISDILQQIGGHMIYTTLDLTQAYHRLPIEAGHQPLTAFMHRGTQYMFRRAPFGLKPLSSIFQRGMTRILGDLPFVLVFIDDIVIFSKTKEEHAAHVKCVIERLTEAKLIINPEKSHFFATQIVLLGFVIDLAGKRVDPTKLANIDQWVPPTTGNQIQSYMGTFNFFREFIPLFSTLAAPLDKLRHETKVFKLNADELDAFNTFKKLLSHAPILHFPDFGLPFYVATDASNVGIASVLYQKVRNESKKKWENRYISFMARSLQDRERRYSATQKELLGIVFALTKFHYYLWGRHFTLYTDHRALTFIHSQKELNSMLTGWHETILSYDFTVEYRPGVMNVLPDHLSRLFPASIQTRYDSNHGHIVNAYMHIMQNKDTMLEVVHGKKKQDDILYKTHALGHLGANAMVRSIHAEQYTWPHLTDDCLNWVKKCSECQKYNISIKGYHPLKAIHANLPGDHMAMDLAGPFKLSKKGNEILLIVVDVCTRFVFLRALPDKQANTVAKALFDIFCTVGFPRVLQSDNGREFVNQVMLAMTSEFNVDHRLLTPYHPRGNGVAERHVKVAVDILKKEHHQKQDTWDLHVPMAQLAMNTRIVALHNSSPFSLFFARKANGFQNYSKSTKNVMTHKQLCDRLAYMTEIVFPAIDKKSEETQKKMIARFNATVLHNEFPDGAKVMTLDPIRGNKLTPRYEGPYTVVRRTTGGSYELRDGTGESLSRNYAPSQLKLVLEDLNTLPIFEIEYILDHRPHPSRKGGVGIQSKMGWLLQR</sequence>
<accession>A0A9P3H814</accession>
<dbReference type="GO" id="GO:0015074">
    <property type="term" value="P:DNA integration"/>
    <property type="evidence" value="ECO:0007669"/>
    <property type="project" value="InterPro"/>
</dbReference>
<evidence type="ECO:0000259" key="11">
    <source>
        <dbReference type="PROSITE" id="PS50994"/>
    </source>
</evidence>
<evidence type="ECO:0000256" key="7">
    <source>
        <dbReference type="ARBA" id="ARBA00022801"/>
    </source>
</evidence>
<feature type="region of interest" description="Disordered" evidence="9">
    <location>
        <begin position="62"/>
        <end position="97"/>
    </location>
</feature>
<evidence type="ECO:0000256" key="4">
    <source>
        <dbReference type="ARBA" id="ARBA00022722"/>
    </source>
</evidence>
<evidence type="ECO:0000256" key="8">
    <source>
        <dbReference type="ARBA" id="ARBA00022918"/>
    </source>
</evidence>
<comment type="caution">
    <text evidence="12">The sequence shown here is derived from an EMBL/GenBank/DDBJ whole genome shotgun (WGS) entry which is preliminary data.</text>
</comment>
<proteinExistence type="predicted"/>
<dbReference type="InterPro" id="IPR050951">
    <property type="entry name" value="Retrovirus_Pol_polyprotein"/>
</dbReference>
<feature type="region of interest" description="Disordered" evidence="9">
    <location>
        <begin position="210"/>
        <end position="231"/>
    </location>
</feature>
<name>A0A9P3H814_9FUNG</name>
<dbReference type="InterPro" id="IPR000477">
    <property type="entry name" value="RT_dom"/>
</dbReference>
<dbReference type="Gene3D" id="3.10.10.10">
    <property type="entry name" value="HIV Type 1 Reverse Transcriptase, subunit A, domain 1"/>
    <property type="match status" value="1"/>
</dbReference>
<dbReference type="FunFam" id="3.10.20.370:FF:000001">
    <property type="entry name" value="Retrovirus-related Pol polyprotein from transposon 17.6-like protein"/>
    <property type="match status" value="1"/>
</dbReference>
<dbReference type="PROSITE" id="PS00141">
    <property type="entry name" value="ASP_PROTEASE"/>
    <property type="match status" value="1"/>
</dbReference>
<dbReference type="Gene3D" id="3.30.420.10">
    <property type="entry name" value="Ribonuclease H-like superfamily/Ribonuclease H"/>
    <property type="match status" value="1"/>
</dbReference>
<dbReference type="InterPro" id="IPR021109">
    <property type="entry name" value="Peptidase_aspartic_dom_sf"/>
</dbReference>